<comment type="catalytic activity">
    <reaction evidence="5">
        <text>a 2-deoxystreptamine antibiotic + acetyl-CoA = an N(3)-acetyl-2-deoxystreptamine antibiotic + CoA + H(+)</text>
        <dbReference type="Rhea" id="RHEA:12665"/>
        <dbReference type="ChEBI" id="CHEBI:15378"/>
        <dbReference type="ChEBI" id="CHEBI:57287"/>
        <dbReference type="ChEBI" id="CHEBI:57288"/>
        <dbReference type="ChEBI" id="CHEBI:57921"/>
        <dbReference type="ChEBI" id="CHEBI:77452"/>
        <dbReference type="EC" id="2.3.1.81"/>
    </reaction>
</comment>
<sequence length="270" mass="29103">MPAEPAPHTRRSLANDMSALGITPGDVLMAHAALSRIGRVLGGPDTVIGALRDTLGPEGTLMVYTDWNGDFDDLRDADGDVLEAIRPDIAPFDPLTSRAIRDNGTLPEFVRTTPGALRSGNPGASCAAIGTRAQWLVADHALQYGYGEQSPLGKLVEADGKVLLLGSPLDTLTLLHHAEHLADIAGKRILRKRDPLLEDGRVVWRWIEEFDTGDPIVEGLAEDYFATVVSEFLATGKGKRGTIGAAPSVLVRAREIVPFAVDWLESRFPR</sequence>
<organism evidence="6 7">
    <name type="scientific">Paradevosia shaoguanensis</name>
    <dbReference type="NCBI Taxonomy" id="1335043"/>
    <lineage>
        <taxon>Bacteria</taxon>
        <taxon>Pseudomonadati</taxon>
        <taxon>Pseudomonadota</taxon>
        <taxon>Alphaproteobacteria</taxon>
        <taxon>Hyphomicrobiales</taxon>
        <taxon>Devosiaceae</taxon>
        <taxon>Paradevosia</taxon>
    </lineage>
</organism>
<evidence type="ECO:0000256" key="1">
    <source>
        <dbReference type="ARBA" id="ARBA00006383"/>
    </source>
</evidence>
<evidence type="ECO:0000256" key="5">
    <source>
        <dbReference type="RuleBase" id="RU365031"/>
    </source>
</evidence>
<dbReference type="PANTHER" id="PTHR11104:SF0">
    <property type="entry name" value="SPBETA PROPHAGE-DERIVED AMINOGLYCOSIDE N(3')-ACETYLTRANSFERASE-LIKE PROTEIN YOKD"/>
    <property type="match status" value="1"/>
</dbReference>
<dbReference type="InterPro" id="IPR028345">
    <property type="entry name" value="Antibiotic_NAT-like"/>
</dbReference>
<dbReference type="EC" id="2.3.1.-" evidence="5"/>
<dbReference type="InterPro" id="IPR003679">
    <property type="entry name" value="Amioglycoside_AcTrfase"/>
</dbReference>
<evidence type="ECO:0000256" key="3">
    <source>
        <dbReference type="ARBA" id="ARBA00022679"/>
    </source>
</evidence>
<keyword evidence="5" id="KW-0046">Antibiotic resistance</keyword>
<evidence type="ECO:0000256" key="2">
    <source>
        <dbReference type="ARBA" id="ARBA00012882"/>
    </source>
</evidence>
<dbReference type="RefSeq" id="WP_281737357.1">
    <property type="nucleotide sequence ID" value="NZ_JAKETQ010000005.1"/>
</dbReference>
<gene>
    <name evidence="6" type="primary">aac(3)</name>
    <name evidence="6" type="ORF">ML536_21895</name>
</gene>
<dbReference type="PANTHER" id="PTHR11104">
    <property type="entry name" value="AMINOGLYCOSIDE N3-ACETYLTRANSFERASE"/>
    <property type="match status" value="1"/>
</dbReference>
<protein>
    <recommendedName>
        <fullName evidence="2 5">Aminoglycoside N(3)-acetyltransferase</fullName>
        <ecNumber evidence="5">2.3.1.-</ecNumber>
    </recommendedName>
</protein>
<name>A0AA41QR51_9HYPH</name>
<dbReference type="EMBL" id="JALAZD010000005">
    <property type="protein sequence ID" value="MCI0129496.1"/>
    <property type="molecule type" value="Genomic_DNA"/>
</dbReference>
<dbReference type="GO" id="GO:0046677">
    <property type="term" value="P:response to antibiotic"/>
    <property type="evidence" value="ECO:0007669"/>
    <property type="project" value="UniProtKB-KW"/>
</dbReference>
<reference evidence="6" key="1">
    <citation type="submission" date="2022-03" db="EMBL/GenBank/DDBJ databases">
        <title>The complete genome sequence of a Methyloterrigena soli.</title>
        <authorList>
            <person name="Zi Z."/>
        </authorList>
    </citation>
    <scope>NUCLEOTIDE SEQUENCE</scope>
    <source>
        <strain evidence="6">M48</strain>
    </source>
</reference>
<dbReference type="NCBIfam" id="NF033082">
    <property type="entry name" value="AAC_3"/>
    <property type="match status" value="1"/>
</dbReference>
<evidence type="ECO:0000313" key="7">
    <source>
        <dbReference type="Proteomes" id="UP001156140"/>
    </source>
</evidence>
<comment type="caution">
    <text evidence="6">The sequence shown here is derived from an EMBL/GenBank/DDBJ whole genome shotgun (WGS) entry which is preliminary data.</text>
</comment>
<dbReference type="AlphaFoldDB" id="A0AA41QR51"/>
<evidence type="ECO:0000256" key="4">
    <source>
        <dbReference type="ARBA" id="ARBA00023315"/>
    </source>
</evidence>
<evidence type="ECO:0000313" key="6">
    <source>
        <dbReference type="EMBL" id="MCI0129496.1"/>
    </source>
</evidence>
<keyword evidence="7" id="KW-1185">Reference proteome</keyword>
<keyword evidence="3 5" id="KW-0808">Transferase</keyword>
<proteinExistence type="inferred from homology"/>
<dbReference type="GO" id="GO:0046353">
    <property type="term" value="F:aminoglycoside 3-N-acetyltransferase activity"/>
    <property type="evidence" value="ECO:0007669"/>
    <property type="project" value="UniProtKB-EC"/>
</dbReference>
<keyword evidence="4 5" id="KW-0012">Acyltransferase</keyword>
<dbReference type="Proteomes" id="UP001156140">
    <property type="component" value="Unassembled WGS sequence"/>
</dbReference>
<accession>A0AA41QR51</accession>
<comment type="similarity">
    <text evidence="1 5">Belongs to the antibiotic N-acetyltransferase family.</text>
</comment>
<dbReference type="SUPFAM" id="SSF110710">
    <property type="entry name" value="TTHA0583/YokD-like"/>
    <property type="match status" value="1"/>
</dbReference>
<dbReference type="Pfam" id="PF02522">
    <property type="entry name" value="Antibiotic_NAT"/>
    <property type="match status" value="1"/>
</dbReference>